<evidence type="ECO:0000256" key="1">
    <source>
        <dbReference type="SAM" id="SignalP"/>
    </source>
</evidence>
<feature type="signal peptide" evidence="1">
    <location>
        <begin position="1"/>
        <end position="19"/>
    </location>
</feature>
<feature type="chain" id="PRO_5004017104" evidence="1">
    <location>
        <begin position="20"/>
        <end position="71"/>
    </location>
</feature>
<protein>
    <submittedName>
        <fullName evidence="2">KRMPlx5</fullName>
    </submittedName>
</protein>
<sequence>MRFVVFLAIFLLGSLLIDADPMGTSRCCDRLIWCLKWKCYLTNKWCLKRCLWKYKMCKKGPYHRREHYRGR</sequence>
<dbReference type="EMBL" id="KC494065">
    <property type="protein sequence ID" value="AGG15939.1"/>
    <property type="molecule type" value="mRNA"/>
</dbReference>
<proteinExistence type="evidence at transcript level"/>
<reference evidence="2" key="1">
    <citation type="journal article" date="2013" name="J. R. Soc. Interface">
        <title>Rapid evolution of pearl oyster shell matrix proteins with repetitive, low-complexity domains.</title>
        <authorList>
            <person name="McDougall C."/>
            <person name="Aguilera F."/>
            <person name="Degnan B.M."/>
        </authorList>
    </citation>
    <scope>NUCLEOTIDE SEQUENCE</scope>
</reference>
<gene>
    <name evidence="2" type="primary">KRMPlx5</name>
</gene>
<accession>M1RM35</accession>
<organism evidence="2">
    <name type="scientific">Pinctada maxima</name>
    <name type="common">Silver-lipped pearl oyster</name>
    <name type="synonym">White-lipped pearl oyster</name>
    <dbReference type="NCBI Taxonomy" id="104660"/>
    <lineage>
        <taxon>Eukaryota</taxon>
        <taxon>Metazoa</taxon>
        <taxon>Spiralia</taxon>
        <taxon>Lophotrochozoa</taxon>
        <taxon>Mollusca</taxon>
        <taxon>Bivalvia</taxon>
        <taxon>Autobranchia</taxon>
        <taxon>Pteriomorphia</taxon>
        <taxon>Pterioida</taxon>
        <taxon>Pterioidea</taxon>
        <taxon>Pteriidae</taxon>
        <taxon>Pinctada</taxon>
    </lineage>
</organism>
<keyword evidence="1" id="KW-0732">Signal</keyword>
<name>M1RM35_PINMA</name>
<dbReference type="AlphaFoldDB" id="M1RM35"/>
<evidence type="ECO:0000313" key="2">
    <source>
        <dbReference type="EMBL" id="AGG15939.1"/>
    </source>
</evidence>